<proteinExistence type="predicted"/>
<organism evidence="2 3">
    <name type="scientific">Acetivibrio mesophilus</name>
    <dbReference type="NCBI Taxonomy" id="2487273"/>
    <lineage>
        <taxon>Bacteria</taxon>
        <taxon>Bacillati</taxon>
        <taxon>Bacillota</taxon>
        <taxon>Clostridia</taxon>
        <taxon>Eubacteriales</taxon>
        <taxon>Oscillospiraceae</taxon>
        <taxon>Acetivibrio</taxon>
    </lineage>
</organism>
<dbReference type="EMBL" id="RLII01000072">
    <property type="protein sequence ID" value="RXE57524.1"/>
    <property type="molecule type" value="Genomic_DNA"/>
</dbReference>
<dbReference type="GO" id="GO:0003723">
    <property type="term" value="F:RNA binding"/>
    <property type="evidence" value="ECO:0007669"/>
    <property type="project" value="InterPro"/>
</dbReference>
<dbReference type="GO" id="GO:0016788">
    <property type="term" value="F:hydrolase activity, acting on ester bonds"/>
    <property type="evidence" value="ECO:0007669"/>
    <property type="project" value="InterPro"/>
</dbReference>
<keyword evidence="3" id="KW-1185">Reference proteome</keyword>
<evidence type="ECO:0000259" key="1">
    <source>
        <dbReference type="Pfam" id="PF08845"/>
    </source>
</evidence>
<accession>A0A4Q0I007</accession>
<dbReference type="GO" id="GO:0005737">
    <property type="term" value="C:cytoplasm"/>
    <property type="evidence" value="ECO:0007669"/>
    <property type="project" value="InterPro"/>
</dbReference>
<protein>
    <submittedName>
        <fullName evidence="2">Type I toxin-antitoxin system SymE family toxin</fullName>
    </submittedName>
</protein>
<evidence type="ECO:0000313" key="2">
    <source>
        <dbReference type="EMBL" id="RXE57524.1"/>
    </source>
</evidence>
<dbReference type="RefSeq" id="WP_069193090.1">
    <property type="nucleotide sequence ID" value="NZ_RLII01000072.1"/>
</dbReference>
<dbReference type="AlphaFoldDB" id="A0A4Q0I007"/>
<dbReference type="Proteomes" id="UP000289166">
    <property type="component" value="Unassembled WGS sequence"/>
</dbReference>
<comment type="caution">
    <text evidence="2">The sequence shown here is derived from an EMBL/GenBank/DDBJ whole genome shotgun (WGS) entry which is preliminary data.</text>
</comment>
<feature type="domain" description="Toxin SymE-like" evidence="1">
    <location>
        <begin position="43"/>
        <end position="79"/>
    </location>
</feature>
<evidence type="ECO:0000313" key="3">
    <source>
        <dbReference type="Proteomes" id="UP000289166"/>
    </source>
</evidence>
<reference evidence="3" key="1">
    <citation type="submission" date="2018-11" db="EMBL/GenBank/DDBJ databases">
        <title>Genome sequencing of a novel mesophilic and cellulolytic organism within the genus Hungateiclostridium.</title>
        <authorList>
            <person name="Rettenmaier R."/>
            <person name="Liebl W."/>
            <person name="Zverlov V."/>
        </authorList>
    </citation>
    <scope>NUCLEOTIDE SEQUENCE [LARGE SCALE GENOMIC DNA]</scope>
    <source>
        <strain evidence="3">N2K1</strain>
    </source>
</reference>
<dbReference type="Gene3D" id="2.10.260.10">
    <property type="match status" value="1"/>
</dbReference>
<dbReference type="OrthoDB" id="9803936at2"/>
<gene>
    <name evidence="2" type="ORF">EFD62_17280</name>
</gene>
<sequence length="89" mass="10089">MAVNSALAYGAVQFHETALFDYRKVLFMVTRFSDVHTPWLDTADTPQIKLQGAYLERMGFHVGMNIKIEVEKGRIVITPMEDIEEGEAV</sequence>
<dbReference type="GO" id="GO:0016070">
    <property type="term" value="P:RNA metabolic process"/>
    <property type="evidence" value="ECO:0007669"/>
    <property type="project" value="InterPro"/>
</dbReference>
<dbReference type="Pfam" id="PF08845">
    <property type="entry name" value="SymE_toxin"/>
    <property type="match status" value="1"/>
</dbReference>
<dbReference type="InterPro" id="IPR014944">
    <property type="entry name" value="Toxin_SymE-like"/>
</dbReference>
<name>A0A4Q0I007_9FIRM</name>